<protein>
    <recommendedName>
        <fullName evidence="3">DUF982 domain-containing protein</fullName>
    </recommendedName>
</protein>
<dbReference type="RefSeq" id="WP_228980216.1">
    <property type="nucleotide sequence ID" value="NZ_CAJQYY010000019.1"/>
</dbReference>
<reference evidence="1 2" key="1">
    <citation type="submission" date="2021-04" db="EMBL/GenBank/DDBJ databases">
        <authorList>
            <person name="Vanwijnsberghe S."/>
        </authorList>
    </citation>
    <scope>NUCLEOTIDE SEQUENCE [LARGE SCALE GENOMIC DNA]</scope>
    <source>
        <strain evidence="1 2">LMG 32171</strain>
    </source>
</reference>
<comment type="caution">
    <text evidence="1">The sequence shown here is derived from an EMBL/GenBank/DDBJ whole genome shotgun (WGS) entry which is preliminary data.</text>
</comment>
<dbReference type="Proteomes" id="UP000789752">
    <property type="component" value="Unassembled WGS sequence"/>
</dbReference>
<evidence type="ECO:0000313" key="2">
    <source>
        <dbReference type="Proteomes" id="UP000789752"/>
    </source>
</evidence>
<keyword evidence="2" id="KW-1185">Reference proteome</keyword>
<accession>A0ABN7QRR1</accession>
<evidence type="ECO:0000313" key="1">
    <source>
        <dbReference type="EMBL" id="CAG4907435.1"/>
    </source>
</evidence>
<sequence length="113" mass="12120">MNKSYIVDNSARVKLKSFAAIKDAAAVLKPWFDDPKTHEAANMCMIVAPLAGLLRTSGKAGAEVEAAAMLQQLSETSKIPLSVLSTFADGSAAMLRFAERERPTTNTRGKKHG</sequence>
<proteinExistence type="predicted"/>
<name>A0ABN7QRR1_9BURK</name>
<organism evidence="1 2">
    <name type="scientific">Paraburkholderia gardini</name>
    <dbReference type="NCBI Taxonomy" id="2823469"/>
    <lineage>
        <taxon>Bacteria</taxon>
        <taxon>Pseudomonadati</taxon>
        <taxon>Pseudomonadota</taxon>
        <taxon>Betaproteobacteria</taxon>
        <taxon>Burkholderiales</taxon>
        <taxon>Burkholderiaceae</taxon>
        <taxon>Paraburkholderia</taxon>
    </lineage>
</organism>
<dbReference type="EMBL" id="CAJQYY010000019">
    <property type="protein sequence ID" value="CAG4907435.1"/>
    <property type="molecule type" value="Genomic_DNA"/>
</dbReference>
<evidence type="ECO:0008006" key="3">
    <source>
        <dbReference type="Google" id="ProtNLM"/>
    </source>
</evidence>
<gene>
    <name evidence="1" type="ORF">R54767_03406</name>
</gene>